<keyword evidence="1" id="KW-0378">Hydrolase</keyword>
<evidence type="ECO:0000313" key="3">
    <source>
        <dbReference type="EMBL" id="KAK3678734.1"/>
    </source>
</evidence>
<evidence type="ECO:0008006" key="5">
    <source>
        <dbReference type="Google" id="ProtNLM"/>
    </source>
</evidence>
<dbReference type="Gene3D" id="3.40.50.1820">
    <property type="entry name" value="alpha/beta hydrolase"/>
    <property type="match status" value="1"/>
</dbReference>
<dbReference type="Gene3D" id="1.10.260.130">
    <property type="match status" value="1"/>
</dbReference>
<organism evidence="3 4">
    <name type="scientific">Recurvomyces mirabilis</name>
    <dbReference type="NCBI Taxonomy" id="574656"/>
    <lineage>
        <taxon>Eukaryota</taxon>
        <taxon>Fungi</taxon>
        <taxon>Dikarya</taxon>
        <taxon>Ascomycota</taxon>
        <taxon>Pezizomycotina</taxon>
        <taxon>Dothideomycetes</taxon>
        <taxon>Dothideomycetidae</taxon>
        <taxon>Mycosphaerellales</taxon>
        <taxon>Teratosphaeriaceae</taxon>
        <taxon>Recurvomyces</taxon>
    </lineage>
</organism>
<proteinExistence type="inferred from homology"/>
<evidence type="ECO:0000256" key="1">
    <source>
        <dbReference type="ARBA" id="ARBA00022801"/>
    </source>
</evidence>
<reference evidence="3" key="1">
    <citation type="submission" date="2023-07" db="EMBL/GenBank/DDBJ databases">
        <title>Black Yeasts Isolated from many extreme environments.</title>
        <authorList>
            <person name="Coleine C."/>
            <person name="Stajich J.E."/>
            <person name="Selbmann L."/>
        </authorList>
    </citation>
    <scope>NUCLEOTIDE SEQUENCE</scope>
    <source>
        <strain evidence="3">CCFEE 5485</strain>
    </source>
</reference>
<dbReference type="SUPFAM" id="SSF53474">
    <property type="entry name" value="alpha/beta-Hydrolases"/>
    <property type="match status" value="1"/>
</dbReference>
<dbReference type="Proteomes" id="UP001274830">
    <property type="component" value="Unassembled WGS sequence"/>
</dbReference>
<dbReference type="PANTHER" id="PTHR34853:SF5">
    <property type="entry name" value="LIP-DOMAIN-CONTAINING PROTEIN-RELATED"/>
    <property type="match status" value="1"/>
</dbReference>
<comment type="similarity">
    <text evidence="2">Belongs to the AB hydrolase superfamily. Lipase family.</text>
</comment>
<comment type="caution">
    <text evidence="3">The sequence shown here is derived from an EMBL/GenBank/DDBJ whole genome shotgun (WGS) entry which is preliminary data.</text>
</comment>
<dbReference type="EMBL" id="JAUTXT010000003">
    <property type="protein sequence ID" value="KAK3678734.1"/>
    <property type="molecule type" value="Genomic_DNA"/>
</dbReference>
<dbReference type="PANTHER" id="PTHR34853">
    <property type="match status" value="1"/>
</dbReference>
<dbReference type="InterPro" id="IPR005152">
    <property type="entry name" value="Lipase_secreted"/>
</dbReference>
<dbReference type="PIRSF" id="PIRSF029171">
    <property type="entry name" value="Esterase_LipA"/>
    <property type="match status" value="1"/>
</dbReference>
<dbReference type="InterPro" id="IPR029058">
    <property type="entry name" value="AB_hydrolase_fold"/>
</dbReference>
<sequence>MKSQVKILASIAVLVASATAKSDFAPLPPTQDPWYTAPRDYESTQPGSILRLRVAPGNLTAVFNASSAAYNILFRTTNSLYQPSWAVTTLLIPSHVNAAANTSAGALLSYQIPYNSPNVDASPSYVLSSPDWGGSEPLNTDIQSALRAGWYVNIPDFESHTASFSNGVTEGNTVLDSIRAVLNPGFGLDSSTTRTALWGYSGGSLASEWAAELQRSYAPDLTIAGAALGGLVSNGTSVLAHASEQWWSGLLPGFLLGLTAEYPTARSYLLSQLKQSGQYNATKFLSVMNGTVEDAFVTFANQPIFSYFVDGSVSLDDPLITDLVNNNGQMGYHGIPQMPLYIYKAVRDEITPITDTDDLVKRYCEVGVNTLYERNTNAGHLAEETNGDASAFAWLNEVLGGTYSHSGCTIRDVFLNVTNSPQ</sequence>
<dbReference type="Pfam" id="PF03583">
    <property type="entry name" value="LIP"/>
    <property type="match status" value="1"/>
</dbReference>
<accession>A0AAE1C5C8</accession>
<dbReference type="AlphaFoldDB" id="A0AAE1C5C8"/>
<evidence type="ECO:0000313" key="4">
    <source>
        <dbReference type="Proteomes" id="UP001274830"/>
    </source>
</evidence>
<dbReference type="GO" id="GO:0016042">
    <property type="term" value="P:lipid catabolic process"/>
    <property type="evidence" value="ECO:0007669"/>
    <property type="project" value="UniProtKB-UniRule"/>
</dbReference>
<protein>
    <recommendedName>
        <fullName evidence="5">Triacylglycerol lipase</fullName>
    </recommendedName>
</protein>
<keyword evidence="2" id="KW-0732">Signal</keyword>
<feature type="chain" id="PRO_5041785351" description="Triacylglycerol lipase" evidence="2">
    <location>
        <begin position="21"/>
        <end position="422"/>
    </location>
</feature>
<evidence type="ECO:0000256" key="2">
    <source>
        <dbReference type="PIRNR" id="PIRNR029171"/>
    </source>
</evidence>
<dbReference type="GO" id="GO:0004806">
    <property type="term" value="F:triacylglycerol lipase activity"/>
    <property type="evidence" value="ECO:0007669"/>
    <property type="project" value="UniProtKB-UniRule"/>
</dbReference>
<name>A0AAE1C5C8_9PEZI</name>
<feature type="signal peptide" evidence="2">
    <location>
        <begin position="1"/>
        <end position="20"/>
    </location>
</feature>
<gene>
    <name evidence="3" type="ORF">LTR78_001187</name>
</gene>
<keyword evidence="4" id="KW-1185">Reference proteome</keyword>